<reference evidence="3" key="1">
    <citation type="journal article" date="2020" name="mSystems">
        <title>Genome- and Community-Level Interaction Insights into Carbon Utilization and Element Cycling Functions of Hydrothermarchaeota in Hydrothermal Sediment.</title>
        <authorList>
            <person name="Zhou Z."/>
            <person name="Liu Y."/>
            <person name="Xu W."/>
            <person name="Pan J."/>
            <person name="Luo Z.H."/>
            <person name="Li M."/>
        </authorList>
    </citation>
    <scope>NUCLEOTIDE SEQUENCE [LARGE SCALE GENOMIC DNA]</scope>
    <source>
        <strain evidence="3">SpSt-508</strain>
    </source>
</reference>
<dbReference type="PROSITE" id="PS51318">
    <property type="entry name" value="TAT"/>
    <property type="match status" value="1"/>
</dbReference>
<dbReference type="InterPro" id="IPR006311">
    <property type="entry name" value="TAT_signal"/>
</dbReference>
<dbReference type="Pfam" id="PF01408">
    <property type="entry name" value="GFO_IDH_MocA"/>
    <property type="match status" value="1"/>
</dbReference>
<dbReference type="PANTHER" id="PTHR43818:SF5">
    <property type="entry name" value="OXIDOREDUCTASE FAMILY PROTEIN"/>
    <property type="match status" value="1"/>
</dbReference>
<feature type="domain" description="Gfo/Idh/MocA-like oxidoreductase N-terminal" evidence="1">
    <location>
        <begin position="43"/>
        <end position="166"/>
    </location>
</feature>
<accession>A0A7C4QT14</accession>
<evidence type="ECO:0000313" key="3">
    <source>
        <dbReference type="EMBL" id="HGT40666.1"/>
    </source>
</evidence>
<dbReference type="InterPro" id="IPR000683">
    <property type="entry name" value="Gfo/Idh/MocA-like_OxRdtase_N"/>
</dbReference>
<dbReference type="InterPro" id="IPR043906">
    <property type="entry name" value="Gfo/Idh/MocA_OxRdtase_bact_C"/>
</dbReference>
<dbReference type="Gene3D" id="3.40.50.720">
    <property type="entry name" value="NAD(P)-binding Rossmann-like Domain"/>
    <property type="match status" value="1"/>
</dbReference>
<dbReference type="InterPro" id="IPR036291">
    <property type="entry name" value="NAD(P)-bd_dom_sf"/>
</dbReference>
<dbReference type="GO" id="GO:0000166">
    <property type="term" value="F:nucleotide binding"/>
    <property type="evidence" value="ECO:0007669"/>
    <property type="project" value="InterPro"/>
</dbReference>
<organism evidence="3">
    <name type="scientific">Schlesneria paludicola</name>
    <dbReference type="NCBI Taxonomy" id="360056"/>
    <lineage>
        <taxon>Bacteria</taxon>
        <taxon>Pseudomonadati</taxon>
        <taxon>Planctomycetota</taxon>
        <taxon>Planctomycetia</taxon>
        <taxon>Planctomycetales</taxon>
        <taxon>Planctomycetaceae</taxon>
        <taxon>Schlesneria</taxon>
    </lineage>
</organism>
<feature type="domain" description="Gfo/Idh/MocA-like oxidoreductase bacterial type C-terminal" evidence="2">
    <location>
        <begin position="211"/>
        <end position="425"/>
    </location>
</feature>
<proteinExistence type="predicted"/>
<dbReference type="AlphaFoldDB" id="A0A7C4QT14"/>
<dbReference type="PANTHER" id="PTHR43818">
    <property type="entry name" value="BCDNA.GH03377"/>
    <property type="match status" value="1"/>
</dbReference>
<dbReference type="SUPFAM" id="SSF55347">
    <property type="entry name" value="Glyceraldehyde-3-phosphate dehydrogenase-like, C-terminal domain"/>
    <property type="match status" value="1"/>
</dbReference>
<dbReference type="SUPFAM" id="SSF51735">
    <property type="entry name" value="NAD(P)-binding Rossmann-fold domains"/>
    <property type="match status" value="1"/>
</dbReference>
<name>A0A7C4QT14_9PLAN</name>
<protein>
    <submittedName>
        <fullName evidence="3">Gfo/Idh/MocA family oxidoreductase</fullName>
    </submittedName>
</protein>
<dbReference type="Gene3D" id="3.30.360.10">
    <property type="entry name" value="Dihydrodipicolinate Reductase, domain 2"/>
    <property type="match status" value="1"/>
</dbReference>
<sequence>MPKLSRREFLERSMFAAAAAAIAQRTPATALAQERAAGPNDVLRVVVIGVNGRGTAHISGFGSRKDCEIAAIVDADEVVAQRRAEEVEKKFGKRPAVYIDMRKAFEDKSLDIASIATPNHWHALAAIWAIQAGKDVYVEKPVSHNVSEGRRIVEAARKYRRICQTGTQSRSNPGMREAIQYIRDGKLGEVKLARGLCYKPRGSIGPAGNYDVPASVNYDLWSGPAPLANLTRPKLHYDWHWQWAYGNGDLGNQGIHQMDIARWGLGEMDLGKSVLSYGGRFGYQDAGETANTQVCLHEFDSGNRLIFEVRGLKTEKLLGAGVGVIFYGSDGYFVSPSYNGGTAFDKNGQKLADFGGGSDAHHFDNFIKAVRSRNHEDLNADILEGHLSSALCHLGNISYRLGSPVSADQLTAGFKDNEVDSETVDRFLQHLRENQVDPATTKITLGPQLAVDGKREVFVGDRAEEANRFLTRDYRPPYVVPKTEDL</sequence>
<dbReference type="InterPro" id="IPR050463">
    <property type="entry name" value="Gfo/Idh/MocA_oxidrdct_glycsds"/>
</dbReference>
<evidence type="ECO:0000259" key="2">
    <source>
        <dbReference type="Pfam" id="PF19051"/>
    </source>
</evidence>
<dbReference type="EMBL" id="DSVQ01000018">
    <property type="protein sequence ID" value="HGT40666.1"/>
    <property type="molecule type" value="Genomic_DNA"/>
</dbReference>
<dbReference type="Pfam" id="PF19051">
    <property type="entry name" value="GFO_IDH_MocA_C2"/>
    <property type="match status" value="1"/>
</dbReference>
<evidence type="ECO:0000259" key="1">
    <source>
        <dbReference type="Pfam" id="PF01408"/>
    </source>
</evidence>
<gene>
    <name evidence="3" type="ORF">ENS64_15590</name>
</gene>
<comment type="caution">
    <text evidence="3">The sequence shown here is derived from an EMBL/GenBank/DDBJ whole genome shotgun (WGS) entry which is preliminary data.</text>
</comment>